<dbReference type="NCBIfam" id="TIGR00005">
    <property type="entry name" value="rluA_subfam"/>
    <property type="match status" value="1"/>
</dbReference>
<name>A0A3B0WQ18_9ZZZZ</name>
<dbReference type="GO" id="GO:0000455">
    <property type="term" value="P:enzyme-directed rRNA pseudouridine synthesis"/>
    <property type="evidence" value="ECO:0007669"/>
    <property type="project" value="TreeGrafter"/>
</dbReference>
<dbReference type="PROSITE" id="PS50889">
    <property type="entry name" value="S4"/>
    <property type="match status" value="1"/>
</dbReference>
<feature type="domain" description="RNA-binding S4" evidence="4">
    <location>
        <begin position="29"/>
        <end position="87"/>
    </location>
</feature>
<accession>A0A3B0WQ18</accession>
<dbReference type="InterPro" id="IPR002942">
    <property type="entry name" value="S4_RNA-bd"/>
</dbReference>
<dbReference type="InterPro" id="IPR020103">
    <property type="entry name" value="PsdUridine_synth_cat_dom_sf"/>
</dbReference>
<dbReference type="InterPro" id="IPR006145">
    <property type="entry name" value="PsdUridine_synth_RsuA/RluA"/>
</dbReference>
<dbReference type="Pfam" id="PF00849">
    <property type="entry name" value="PseudoU_synth_2"/>
    <property type="match status" value="1"/>
</dbReference>
<dbReference type="Gene3D" id="3.30.2350.10">
    <property type="entry name" value="Pseudouridine synthase"/>
    <property type="match status" value="1"/>
</dbReference>
<dbReference type="FunFam" id="3.30.2350.10:FF:000006">
    <property type="entry name" value="Pseudouridine synthase"/>
    <property type="match status" value="1"/>
</dbReference>
<dbReference type="EMBL" id="UOFC01000077">
    <property type="protein sequence ID" value="VAW45804.1"/>
    <property type="molecule type" value="Genomic_DNA"/>
</dbReference>
<keyword evidence="3 5" id="KW-0413">Isomerase</keyword>
<dbReference type="PROSITE" id="PS01129">
    <property type="entry name" value="PSI_RLU"/>
    <property type="match status" value="1"/>
</dbReference>
<dbReference type="Pfam" id="PF01479">
    <property type="entry name" value="S4"/>
    <property type="match status" value="1"/>
</dbReference>
<dbReference type="InterPro" id="IPR006224">
    <property type="entry name" value="PsdUridine_synth_RluA-like_CS"/>
</dbReference>
<dbReference type="SUPFAM" id="SSF55120">
    <property type="entry name" value="Pseudouridine synthase"/>
    <property type="match status" value="1"/>
</dbReference>
<evidence type="ECO:0000256" key="1">
    <source>
        <dbReference type="ARBA" id="ARBA00010876"/>
    </source>
</evidence>
<dbReference type="Gene3D" id="3.10.290.10">
    <property type="entry name" value="RNA-binding S4 domain"/>
    <property type="match status" value="1"/>
</dbReference>
<dbReference type="GO" id="GO:0003723">
    <property type="term" value="F:RNA binding"/>
    <property type="evidence" value="ECO:0007669"/>
    <property type="project" value="UniProtKB-KW"/>
</dbReference>
<dbReference type="CDD" id="cd02869">
    <property type="entry name" value="PseudoU_synth_RluA_like"/>
    <property type="match status" value="1"/>
</dbReference>
<dbReference type="PANTHER" id="PTHR21600:SF44">
    <property type="entry name" value="RIBOSOMAL LARGE SUBUNIT PSEUDOURIDINE SYNTHASE D"/>
    <property type="match status" value="1"/>
</dbReference>
<dbReference type="NCBIfam" id="NF008385">
    <property type="entry name" value="PRK11180.1"/>
    <property type="match status" value="1"/>
</dbReference>
<proteinExistence type="inferred from homology"/>
<evidence type="ECO:0000313" key="5">
    <source>
        <dbReference type="EMBL" id="VAW45804.1"/>
    </source>
</evidence>
<gene>
    <name evidence="5" type="ORF">MNBD_GAMMA03-1058</name>
</gene>
<keyword evidence="2" id="KW-0694">RNA-binding</keyword>
<dbReference type="EC" id="5.4.99.23" evidence="5"/>
<dbReference type="GO" id="GO:0160140">
    <property type="term" value="F:23S rRNA pseudouridine(1911/1915/1917) synthase activity"/>
    <property type="evidence" value="ECO:0007669"/>
    <property type="project" value="UniProtKB-EC"/>
</dbReference>
<dbReference type="InterPro" id="IPR050188">
    <property type="entry name" value="RluA_PseudoU_synthase"/>
</dbReference>
<evidence type="ECO:0000259" key="4">
    <source>
        <dbReference type="SMART" id="SM00363"/>
    </source>
</evidence>
<dbReference type="CDD" id="cd00165">
    <property type="entry name" value="S4"/>
    <property type="match status" value="1"/>
</dbReference>
<evidence type="ECO:0000256" key="3">
    <source>
        <dbReference type="ARBA" id="ARBA00023235"/>
    </source>
</evidence>
<sequence>MLRELSFIRLFSLDKHTLTATIPHESLGDRLDITLVLLFSDYSRSRLQKWIKDGHVILDDKVWKSPKQTVLGGEQVQLLVEIESNLNAIAQDIPLNIVYEDAAVMVINKPVGMVVHPGAGNPDGTIMNALLFHDASLRDVPRAGIVHRLDKDTSGLMVVAKTIPAQTHLVDQLQRHDVERIYDAVVVGQMSVGGTVDRPIGRSPKDRTKMAIREFGGKRAVSHYRVLERFRDYTRIRVKLETGRTHQIRVHMASLGYALVGDQTYGKRFRIPKGMMDEFVDFLRNFKRQALHAGALSFEHPVTGRKMKWKAEMPDDMFELIDVLREDIEVYESNMLGRDGFDYDYGVEVAWVADEDIPK</sequence>
<comment type="similarity">
    <text evidence="1">Belongs to the pseudouridine synthase RluA family.</text>
</comment>
<dbReference type="AlphaFoldDB" id="A0A3B0WQ18"/>
<evidence type="ECO:0000256" key="2">
    <source>
        <dbReference type="ARBA" id="ARBA00022884"/>
    </source>
</evidence>
<dbReference type="InterPro" id="IPR036986">
    <property type="entry name" value="S4_RNA-bd_sf"/>
</dbReference>
<dbReference type="SUPFAM" id="SSF55174">
    <property type="entry name" value="Alpha-L RNA-binding motif"/>
    <property type="match status" value="1"/>
</dbReference>
<protein>
    <submittedName>
        <fullName evidence="5">Ribosomal large subunit pseudouridine synthase D</fullName>
        <ecNumber evidence="5">5.4.99.23</ecNumber>
    </submittedName>
</protein>
<dbReference type="InterPro" id="IPR006225">
    <property type="entry name" value="PsdUridine_synth_RluC/D"/>
</dbReference>
<organism evidence="5">
    <name type="scientific">hydrothermal vent metagenome</name>
    <dbReference type="NCBI Taxonomy" id="652676"/>
    <lineage>
        <taxon>unclassified sequences</taxon>
        <taxon>metagenomes</taxon>
        <taxon>ecological metagenomes</taxon>
    </lineage>
</organism>
<reference evidence="5" key="1">
    <citation type="submission" date="2018-06" db="EMBL/GenBank/DDBJ databases">
        <authorList>
            <person name="Zhirakovskaya E."/>
        </authorList>
    </citation>
    <scope>NUCLEOTIDE SEQUENCE</scope>
</reference>
<dbReference type="PANTHER" id="PTHR21600">
    <property type="entry name" value="MITOCHONDRIAL RNA PSEUDOURIDINE SYNTHASE"/>
    <property type="match status" value="1"/>
</dbReference>
<dbReference type="SMART" id="SM00363">
    <property type="entry name" value="S4"/>
    <property type="match status" value="1"/>
</dbReference>